<accession>A0A1A9RB26</accession>
<feature type="region of interest" description="Disordered" evidence="2">
    <location>
        <begin position="360"/>
        <end position="417"/>
    </location>
</feature>
<evidence type="ECO:0000313" key="4">
    <source>
        <dbReference type="EMBL" id="OAM14899.1"/>
    </source>
</evidence>
<dbReference type="PANTHER" id="PTHR38043:SF1">
    <property type="entry name" value="PROTEIN HEMX"/>
    <property type="match status" value="1"/>
</dbReference>
<protein>
    <submittedName>
        <fullName evidence="4">Heme biosynthesis operon protein HemX</fullName>
    </submittedName>
</protein>
<feature type="compositionally biased region" description="Low complexity" evidence="2">
    <location>
        <begin position="393"/>
        <end position="411"/>
    </location>
</feature>
<dbReference type="Proteomes" id="UP000077589">
    <property type="component" value="Unassembled WGS sequence"/>
</dbReference>
<dbReference type="InterPro" id="IPR007470">
    <property type="entry name" value="HemX"/>
</dbReference>
<dbReference type="OrthoDB" id="9787650at2"/>
<keyword evidence="3" id="KW-0812">Transmembrane</keyword>
<comment type="caution">
    <text evidence="4">The sequence shown here is derived from an EMBL/GenBank/DDBJ whole genome shotgun (WGS) entry which is preliminary data.</text>
</comment>
<feature type="region of interest" description="Disordered" evidence="2">
    <location>
        <begin position="1"/>
        <end position="24"/>
    </location>
</feature>
<evidence type="ECO:0000256" key="1">
    <source>
        <dbReference type="SAM" id="Coils"/>
    </source>
</evidence>
<feature type="compositionally biased region" description="Low complexity" evidence="2">
    <location>
        <begin position="364"/>
        <end position="383"/>
    </location>
</feature>
<reference evidence="5" key="1">
    <citation type="submission" date="2016-05" db="EMBL/GenBank/DDBJ databases">
        <title>Draft genome of Corynebacterium afermentans subsp. afermentans LCDC 88199T.</title>
        <authorList>
            <person name="Bernier A.-M."/>
            <person name="Bernard K."/>
        </authorList>
    </citation>
    <scope>NUCLEOTIDE SEQUENCE [LARGE SCALE GENOMIC DNA]</scope>
    <source>
        <strain evidence="5">NML04-0072</strain>
    </source>
</reference>
<proteinExistence type="predicted"/>
<name>A0A1A9RB26_EIKCO</name>
<evidence type="ECO:0000256" key="3">
    <source>
        <dbReference type="SAM" id="Phobius"/>
    </source>
</evidence>
<sequence>MSQPENESVPAPQPPAPAPASPVAPVVVKSGGKGLGAFALVLAVLGLGASGFLFVQGQNLLKRQEIQFDQKINQAALGESQNAALLADAGRKLQDNEAIIKQLQSDMQTQQAEAAANNRALQELLKTRSDWVVDEAEAALNLAGQQLVIADNVPAAVAVLEGLDARLARFEQPQLLPLKQAVSADLAKLRQRPFTDTANAALRLSRLEAAVGALPLLADSSLRPPQAAAPAATSPNDPWWRQAWNRTLGGLKGMVEIRRLNSTDALLMSPEQAFYVRENLRLHLLSARVALMQRQNDIYQNDLAASENAVRQYFDAATPAAQSWLREIAQLKAIQPGSGNVGDSLSASLKAIADYRQQRQGEILSQPEAASEAAASQPAAPVSVPAPAPASQPTPAASAPALPAPAQASATRKGIES</sequence>
<evidence type="ECO:0000313" key="5">
    <source>
        <dbReference type="Proteomes" id="UP000077589"/>
    </source>
</evidence>
<keyword evidence="3" id="KW-1133">Transmembrane helix</keyword>
<feature type="compositionally biased region" description="Pro residues" evidence="2">
    <location>
        <begin position="11"/>
        <end position="22"/>
    </location>
</feature>
<dbReference type="Pfam" id="PF04375">
    <property type="entry name" value="HemX"/>
    <property type="match status" value="1"/>
</dbReference>
<keyword evidence="1" id="KW-0175">Coiled coil</keyword>
<dbReference type="EMBL" id="LXSG01000049">
    <property type="protein sequence ID" value="OAM14899.1"/>
    <property type="molecule type" value="Genomic_DNA"/>
</dbReference>
<gene>
    <name evidence="4" type="ORF">A7P90_11975</name>
</gene>
<dbReference type="STRING" id="539.A7P85_05680"/>
<dbReference type="AlphaFoldDB" id="A0A1A9RB26"/>
<organism evidence="4 5">
    <name type="scientific">Eikenella corrodens</name>
    <dbReference type="NCBI Taxonomy" id="539"/>
    <lineage>
        <taxon>Bacteria</taxon>
        <taxon>Pseudomonadati</taxon>
        <taxon>Pseudomonadota</taxon>
        <taxon>Betaproteobacteria</taxon>
        <taxon>Neisseriales</taxon>
        <taxon>Neisseriaceae</taxon>
        <taxon>Eikenella</taxon>
    </lineage>
</organism>
<dbReference type="PANTHER" id="PTHR38043">
    <property type="entry name" value="PROTEIN HEMX"/>
    <property type="match status" value="1"/>
</dbReference>
<keyword evidence="3" id="KW-0472">Membrane</keyword>
<dbReference type="RefSeq" id="WP_049258748.1">
    <property type="nucleotide sequence ID" value="NZ_JVFA01000071.1"/>
</dbReference>
<feature type="transmembrane region" description="Helical" evidence="3">
    <location>
        <begin position="35"/>
        <end position="55"/>
    </location>
</feature>
<feature type="coiled-coil region" evidence="1">
    <location>
        <begin position="86"/>
        <end position="120"/>
    </location>
</feature>
<evidence type="ECO:0000256" key="2">
    <source>
        <dbReference type="SAM" id="MobiDB-lite"/>
    </source>
</evidence>